<keyword evidence="4" id="KW-1185">Reference proteome</keyword>
<dbReference type="Proteomes" id="UP000247922">
    <property type="component" value="Unassembled WGS sequence"/>
</dbReference>
<comment type="caution">
    <text evidence="3">The sequence shown here is derived from an EMBL/GenBank/DDBJ whole genome shotgun (WGS) entry which is preliminary data.</text>
</comment>
<name>A0A2V3WJT2_9BACI</name>
<dbReference type="GO" id="GO:0003824">
    <property type="term" value="F:catalytic activity"/>
    <property type="evidence" value="ECO:0007669"/>
    <property type="project" value="InterPro"/>
</dbReference>
<evidence type="ECO:0000256" key="1">
    <source>
        <dbReference type="ARBA" id="ARBA00022763"/>
    </source>
</evidence>
<dbReference type="AlphaFoldDB" id="A0A2V3WJT2"/>
<dbReference type="SUPFAM" id="SSF46767">
    <property type="entry name" value="Methylated DNA-protein cysteine methyltransferase, C-terminal domain"/>
    <property type="match status" value="1"/>
</dbReference>
<dbReference type="PANTHER" id="PTHR42942">
    <property type="entry name" value="6-O-METHYLGUANINE DNA METHYLTRANSFERASE"/>
    <property type="match status" value="1"/>
</dbReference>
<dbReference type="PANTHER" id="PTHR42942:SF1">
    <property type="entry name" value="ALKYLTRANSFERASE-LIKE PROTEIN 1"/>
    <property type="match status" value="1"/>
</dbReference>
<keyword evidence="1" id="KW-0227">DNA damage</keyword>
<sequence>MTDSPFKKDVLQIVKNIPKGEWISYGDVALLAQHPRAARAISAILKSTNEPIPWHRVVNKQGQVSIKDPELRREQIKRLRDEGLTLTDSGQIVHVPLSH</sequence>
<evidence type="ECO:0000259" key="2">
    <source>
        <dbReference type="Pfam" id="PF01035"/>
    </source>
</evidence>
<dbReference type="GO" id="GO:0006281">
    <property type="term" value="P:DNA repair"/>
    <property type="evidence" value="ECO:0007669"/>
    <property type="project" value="InterPro"/>
</dbReference>
<organism evidence="3 4">
    <name type="scientific">Streptohalobacillus salinus</name>
    <dbReference type="NCBI Taxonomy" id="621096"/>
    <lineage>
        <taxon>Bacteria</taxon>
        <taxon>Bacillati</taxon>
        <taxon>Bacillota</taxon>
        <taxon>Bacilli</taxon>
        <taxon>Bacillales</taxon>
        <taxon>Bacillaceae</taxon>
        <taxon>Streptohalobacillus</taxon>
    </lineage>
</organism>
<gene>
    <name evidence="3" type="ORF">DES38_1016</name>
</gene>
<accession>A0A2V3WJT2</accession>
<reference evidence="3 4" key="1">
    <citation type="submission" date="2018-05" db="EMBL/GenBank/DDBJ databases">
        <title>Genomic Encyclopedia of Type Strains, Phase IV (KMG-IV): sequencing the most valuable type-strain genomes for metagenomic binning, comparative biology and taxonomic classification.</title>
        <authorList>
            <person name="Goeker M."/>
        </authorList>
    </citation>
    <scope>NUCLEOTIDE SEQUENCE [LARGE SCALE GENOMIC DNA]</scope>
    <source>
        <strain evidence="3 4">DSM 22440</strain>
    </source>
</reference>
<dbReference type="InterPro" id="IPR036217">
    <property type="entry name" value="MethylDNA_cys_MeTrfase_DNAb"/>
</dbReference>
<dbReference type="InterPro" id="IPR036388">
    <property type="entry name" value="WH-like_DNA-bd_sf"/>
</dbReference>
<dbReference type="CDD" id="cd06445">
    <property type="entry name" value="ATase"/>
    <property type="match status" value="1"/>
</dbReference>
<evidence type="ECO:0000313" key="4">
    <source>
        <dbReference type="Proteomes" id="UP000247922"/>
    </source>
</evidence>
<dbReference type="Gene3D" id="1.10.10.10">
    <property type="entry name" value="Winged helix-like DNA-binding domain superfamily/Winged helix DNA-binding domain"/>
    <property type="match status" value="1"/>
</dbReference>
<dbReference type="EMBL" id="QJJR01000001">
    <property type="protein sequence ID" value="PXW92928.1"/>
    <property type="molecule type" value="Genomic_DNA"/>
</dbReference>
<dbReference type="Pfam" id="PF01035">
    <property type="entry name" value="DNA_binding_1"/>
    <property type="match status" value="1"/>
</dbReference>
<dbReference type="RefSeq" id="WP_110250030.1">
    <property type="nucleotide sequence ID" value="NZ_QJJR01000001.1"/>
</dbReference>
<dbReference type="InterPro" id="IPR052520">
    <property type="entry name" value="ATL_DNA_repair"/>
</dbReference>
<dbReference type="InterPro" id="IPR014048">
    <property type="entry name" value="MethylDNA_cys_MeTrfase_DNA-bd"/>
</dbReference>
<feature type="domain" description="Methylated-DNA-[protein]-cysteine S-methyltransferase DNA binding" evidence="2">
    <location>
        <begin position="5"/>
        <end position="83"/>
    </location>
</feature>
<dbReference type="OrthoDB" id="9789813at2"/>
<proteinExistence type="predicted"/>
<protein>
    <submittedName>
        <fullName evidence="3">O(6)-alkylguanine repair protein YbaZ</fullName>
    </submittedName>
</protein>
<evidence type="ECO:0000313" key="3">
    <source>
        <dbReference type="EMBL" id="PXW92928.1"/>
    </source>
</evidence>